<dbReference type="KEGG" id="stac:ABII15_22335"/>
<reference evidence="5" key="1">
    <citation type="submission" date="2024-06" db="EMBL/GenBank/DDBJ databases">
        <title>Streptomyces sp. strain HUAS MG91 genome sequences.</title>
        <authorList>
            <person name="Mo P."/>
        </authorList>
    </citation>
    <scope>NUCLEOTIDE SEQUENCE</scope>
    <source>
        <strain evidence="5">HUAS MG91</strain>
    </source>
</reference>
<organism evidence="5">
    <name type="scientific">Streptomyces tabacisoli</name>
    <dbReference type="NCBI Taxonomy" id="3156398"/>
    <lineage>
        <taxon>Bacteria</taxon>
        <taxon>Bacillati</taxon>
        <taxon>Actinomycetota</taxon>
        <taxon>Actinomycetes</taxon>
        <taxon>Kitasatosporales</taxon>
        <taxon>Streptomycetaceae</taxon>
        <taxon>Streptomyces</taxon>
    </lineage>
</organism>
<dbReference type="PANTHER" id="PTHR30487:SF0">
    <property type="entry name" value="PREPILIN LEADER PEPTIDASE_N-METHYLTRANSFERASE-RELATED"/>
    <property type="match status" value="1"/>
</dbReference>
<evidence type="ECO:0000256" key="2">
    <source>
        <dbReference type="RuleBase" id="RU003793"/>
    </source>
</evidence>
<feature type="transmembrane region" description="Helical" evidence="3">
    <location>
        <begin position="74"/>
        <end position="94"/>
    </location>
</feature>
<dbReference type="GO" id="GO:0005886">
    <property type="term" value="C:plasma membrane"/>
    <property type="evidence" value="ECO:0007669"/>
    <property type="project" value="TreeGrafter"/>
</dbReference>
<feature type="transmembrane region" description="Helical" evidence="3">
    <location>
        <begin position="100"/>
        <end position="119"/>
    </location>
</feature>
<dbReference type="GO" id="GO:0006465">
    <property type="term" value="P:signal peptide processing"/>
    <property type="evidence" value="ECO:0007669"/>
    <property type="project" value="TreeGrafter"/>
</dbReference>
<feature type="transmembrane region" description="Helical" evidence="3">
    <location>
        <begin position="50"/>
        <end position="67"/>
    </location>
</feature>
<protein>
    <submittedName>
        <fullName evidence="5">A24 family peptidase</fullName>
        <ecNumber evidence="5">3.4.23.-</ecNumber>
    </submittedName>
</protein>
<proteinExistence type="inferred from homology"/>
<evidence type="ECO:0000256" key="3">
    <source>
        <dbReference type="SAM" id="Phobius"/>
    </source>
</evidence>
<feature type="transmembrane region" description="Helical" evidence="3">
    <location>
        <begin position="206"/>
        <end position="224"/>
    </location>
</feature>
<gene>
    <name evidence="5" type="ORF">ABII15_22335</name>
</gene>
<dbReference type="Pfam" id="PF01478">
    <property type="entry name" value="Peptidase_A24"/>
    <property type="match status" value="1"/>
</dbReference>
<evidence type="ECO:0000313" key="5">
    <source>
        <dbReference type="EMBL" id="XCJ72532.1"/>
    </source>
</evidence>
<dbReference type="EMBL" id="CP159534">
    <property type="protein sequence ID" value="XCJ72532.1"/>
    <property type="molecule type" value="Genomic_DNA"/>
</dbReference>
<dbReference type="InterPro" id="IPR000045">
    <property type="entry name" value="Prepilin_IV_endopep_pep"/>
</dbReference>
<comment type="similarity">
    <text evidence="1 2">Belongs to the peptidase A24 family.</text>
</comment>
<name>A0AAU8IVQ5_9ACTN</name>
<dbReference type="InterPro" id="IPR050882">
    <property type="entry name" value="Prepilin_peptidase/N-MTase"/>
</dbReference>
<dbReference type="EC" id="3.4.23.-" evidence="5"/>
<feature type="transmembrane region" description="Helical" evidence="3">
    <location>
        <begin position="166"/>
        <end position="194"/>
    </location>
</feature>
<dbReference type="Gene3D" id="1.20.120.1220">
    <property type="match status" value="1"/>
</dbReference>
<evidence type="ECO:0000259" key="4">
    <source>
        <dbReference type="Pfam" id="PF01478"/>
    </source>
</evidence>
<dbReference type="PRINTS" id="PR00864">
    <property type="entry name" value="PREPILNPTASE"/>
</dbReference>
<accession>A0AAU8IVQ5</accession>
<keyword evidence="3" id="KW-0472">Membrane</keyword>
<feature type="domain" description="Prepilin type IV endopeptidase peptidase" evidence="4">
    <location>
        <begin position="79"/>
        <end position="184"/>
    </location>
</feature>
<dbReference type="RefSeq" id="WP_353944092.1">
    <property type="nucleotide sequence ID" value="NZ_CP159534.1"/>
</dbReference>
<keyword evidence="5" id="KW-0378">Hydrolase</keyword>
<keyword evidence="3" id="KW-0812">Transmembrane</keyword>
<keyword evidence="3" id="KW-1133">Transmembrane helix</keyword>
<dbReference type="GO" id="GO:0004190">
    <property type="term" value="F:aspartic-type endopeptidase activity"/>
    <property type="evidence" value="ECO:0007669"/>
    <property type="project" value="InterPro"/>
</dbReference>
<dbReference type="InterPro" id="IPR014032">
    <property type="entry name" value="Peptidase_A24A_bac"/>
</dbReference>
<feature type="transmembrane region" description="Helical" evidence="3">
    <location>
        <begin position="126"/>
        <end position="146"/>
    </location>
</feature>
<evidence type="ECO:0000256" key="1">
    <source>
        <dbReference type="ARBA" id="ARBA00005801"/>
    </source>
</evidence>
<dbReference type="PANTHER" id="PTHR30487">
    <property type="entry name" value="TYPE 4 PREPILIN-LIKE PROTEINS LEADER PEPTIDE-PROCESSING ENZYME"/>
    <property type="match status" value="1"/>
</dbReference>
<sequence>MTGPLLVLAALWGAATGVLLPRAAYRLSVEPDEPWRPARGWLGPRPGPAAPLLAAVTAAACVLLAAATDTRPELAAWLLLAPLAVLLATVDFAVHRLPDVLTLPFAGAALLALGAAALLPEPGGSWRGAVLGALGMGAGYLVLHLVNSRGMGFGDVKLALGLGAALGWYGLGVLFLGAFAGVLFNGLYALVLVAARRAGRKTEIPLGPFMILGAYAGVLLGALAA</sequence>
<dbReference type="AlphaFoldDB" id="A0AAU8IVQ5"/>